<keyword evidence="2" id="KW-1185">Reference proteome</keyword>
<sequence length="68" mass="8034">MNNGKSNVDVKLNVRQDVFADRWSALEVQIVYRRKDYFIQRESGPWTNDKMLSFQKTLKDFSHLNPSA</sequence>
<dbReference type="EMBL" id="JAGHKP010000001">
    <property type="protein sequence ID" value="MBO9150942.1"/>
    <property type="molecule type" value="Genomic_DNA"/>
</dbReference>
<comment type="caution">
    <text evidence="1">The sequence shown here is derived from an EMBL/GenBank/DDBJ whole genome shotgun (WGS) entry which is preliminary data.</text>
</comment>
<dbReference type="Proteomes" id="UP000679126">
    <property type="component" value="Unassembled WGS sequence"/>
</dbReference>
<proteinExistence type="predicted"/>
<evidence type="ECO:0000313" key="1">
    <source>
        <dbReference type="EMBL" id="MBO9150942.1"/>
    </source>
</evidence>
<gene>
    <name evidence="1" type="ORF">J7I43_01875</name>
</gene>
<organism evidence="1 2">
    <name type="scientific">Chitinophaga chungangae</name>
    <dbReference type="NCBI Taxonomy" id="2821488"/>
    <lineage>
        <taxon>Bacteria</taxon>
        <taxon>Pseudomonadati</taxon>
        <taxon>Bacteroidota</taxon>
        <taxon>Chitinophagia</taxon>
        <taxon>Chitinophagales</taxon>
        <taxon>Chitinophagaceae</taxon>
        <taxon>Chitinophaga</taxon>
    </lineage>
</organism>
<dbReference type="RefSeq" id="WP_209142659.1">
    <property type="nucleotide sequence ID" value="NZ_JAGHKP010000001.1"/>
</dbReference>
<accession>A0ABS3Y8E0</accession>
<reference evidence="2" key="1">
    <citation type="submission" date="2021-03" db="EMBL/GenBank/DDBJ databases">
        <title>Assistant Professor.</title>
        <authorList>
            <person name="Huq M.A."/>
        </authorList>
    </citation>
    <scope>NUCLEOTIDE SEQUENCE [LARGE SCALE GENOMIC DNA]</scope>
    <source>
        <strain evidence="2">MAH-28</strain>
    </source>
</reference>
<evidence type="ECO:0000313" key="2">
    <source>
        <dbReference type="Proteomes" id="UP000679126"/>
    </source>
</evidence>
<name>A0ABS3Y8E0_9BACT</name>
<protein>
    <submittedName>
        <fullName evidence="1">Uncharacterized protein</fullName>
    </submittedName>
</protein>